<organism evidence="3 4">
    <name type="scientific">Halocaridina rubra</name>
    <name type="common">Hawaiian red shrimp</name>
    <dbReference type="NCBI Taxonomy" id="373956"/>
    <lineage>
        <taxon>Eukaryota</taxon>
        <taxon>Metazoa</taxon>
        <taxon>Ecdysozoa</taxon>
        <taxon>Arthropoda</taxon>
        <taxon>Crustacea</taxon>
        <taxon>Multicrustacea</taxon>
        <taxon>Malacostraca</taxon>
        <taxon>Eumalacostraca</taxon>
        <taxon>Eucarida</taxon>
        <taxon>Decapoda</taxon>
        <taxon>Pleocyemata</taxon>
        <taxon>Caridea</taxon>
        <taxon>Atyoidea</taxon>
        <taxon>Atyidae</taxon>
        <taxon>Halocaridina</taxon>
    </lineage>
</organism>
<comment type="caution">
    <text evidence="3">The sequence shown here is derived from an EMBL/GenBank/DDBJ whole genome shotgun (WGS) entry which is preliminary data.</text>
</comment>
<feature type="compositionally biased region" description="Basic and acidic residues" evidence="1">
    <location>
        <begin position="223"/>
        <end position="232"/>
    </location>
</feature>
<dbReference type="Proteomes" id="UP001381693">
    <property type="component" value="Unassembled WGS sequence"/>
</dbReference>
<proteinExistence type="predicted"/>
<dbReference type="EMBL" id="JAXCGZ010020916">
    <property type="protein sequence ID" value="KAK7063181.1"/>
    <property type="molecule type" value="Genomic_DNA"/>
</dbReference>
<evidence type="ECO:0000256" key="2">
    <source>
        <dbReference type="SAM" id="Phobius"/>
    </source>
</evidence>
<feature type="transmembrane region" description="Helical" evidence="2">
    <location>
        <begin position="401"/>
        <end position="429"/>
    </location>
</feature>
<keyword evidence="2" id="KW-1133">Transmembrane helix</keyword>
<gene>
    <name evidence="3" type="ORF">SK128_006533</name>
</gene>
<feature type="transmembrane region" description="Helical" evidence="2">
    <location>
        <begin position="345"/>
        <end position="366"/>
    </location>
</feature>
<keyword evidence="4" id="KW-1185">Reference proteome</keyword>
<feature type="transmembrane region" description="Helical" evidence="2">
    <location>
        <begin position="435"/>
        <end position="454"/>
    </location>
</feature>
<protein>
    <submittedName>
        <fullName evidence="3">Uncharacterized protein</fullName>
    </submittedName>
</protein>
<feature type="region of interest" description="Disordered" evidence="1">
    <location>
        <begin position="217"/>
        <end position="242"/>
    </location>
</feature>
<evidence type="ECO:0000313" key="3">
    <source>
        <dbReference type="EMBL" id="KAK7063181.1"/>
    </source>
</evidence>
<accession>A0AAN8WP74</accession>
<feature type="transmembrane region" description="Helical" evidence="2">
    <location>
        <begin position="252"/>
        <end position="271"/>
    </location>
</feature>
<name>A0AAN8WP74_HALRR</name>
<feature type="transmembrane region" description="Helical" evidence="2">
    <location>
        <begin position="283"/>
        <end position="303"/>
    </location>
</feature>
<reference evidence="3 4" key="1">
    <citation type="submission" date="2023-11" db="EMBL/GenBank/DDBJ databases">
        <title>Halocaridina rubra genome assembly.</title>
        <authorList>
            <person name="Smith C."/>
        </authorList>
    </citation>
    <scope>NUCLEOTIDE SEQUENCE [LARGE SCALE GENOMIC DNA]</scope>
    <source>
        <strain evidence="3">EP-1</strain>
        <tissue evidence="3">Whole</tissue>
    </source>
</reference>
<sequence length="576" mass="65707">MDASWTWPLVTSVLRLVFISTLTVVNGAALYRLISSQKYKQGQRHERILLLNIMIVSLVYLTVIWAPFTFTALKHDISDLYQTPKDLKEELNPSLSLSNPRKLYDDINVNNMKQRKEDKFTVEYIDILPGHDVFLDPSDIQEKISVEYIDDEDRRFVGDITSDEFAVEYIDIRTGEPVKNKNEKLPTRVTKRAVPENLEATWTVFFHSQAEDISTKKSILSSSEKEKSDSHSEQSQQRNTDRHYWSSSIQDLVTSSCAYSIAYTAVLRLIIKRKLMVCADGPLTMGLWSGFAVGVPGAITLLVRTLGRTTTHFAPHQPEYTTAGYFLYNIICDVHISEEYVVSVFLEWVALFTLLLLSMAVMYGVYIKRTNPEHTTEENYGTLHEEGDTVNISVESRARDVVLFIGAIWSWPIKPLLVLILFCIYGSHWTNLVCWIGHVVVAIPVVFIPLAVFLSRPNHGKTSLNIYVIDEDPDFAKSSPNQKKEEEARRVENGRNHLVDMNKVQNTDTNHFHTENLSTHDSKGNLLETAEKDQTRENLKFYLGKDIFNYGLTPSKKEDRQIILANAWGDTSISEA</sequence>
<evidence type="ECO:0000313" key="4">
    <source>
        <dbReference type="Proteomes" id="UP001381693"/>
    </source>
</evidence>
<dbReference type="AlphaFoldDB" id="A0AAN8WP74"/>
<keyword evidence="2" id="KW-0472">Membrane</keyword>
<evidence type="ECO:0000256" key="1">
    <source>
        <dbReference type="SAM" id="MobiDB-lite"/>
    </source>
</evidence>
<feature type="transmembrane region" description="Helical" evidence="2">
    <location>
        <begin position="12"/>
        <end position="34"/>
    </location>
</feature>
<feature type="transmembrane region" description="Helical" evidence="2">
    <location>
        <begin position="46"/>
        <end position="68"/>
    </location>
</feature>
<keyword evidence="2" id="KW-0812">Transmembrane</keyword>